<protein>
    <recommendedName>
        <fullName evidence="3">Integrase catalytic domain-containing protein</fullName>
    </recommendedName>
</protein>
<accession>A0A3P8ASF8</accession>
<gene>
    <name evidence="1" type="ORF">HPLM_LOCUS16950</name>
</gene>
<evidence type="ECO:0000313" key="1">
    <source>
        <dbReference type="EMBL" id="VDO62592.1"/>
    </source>
</evidence>
<keyword evidence="2" id="KW-1185">Reference proteome</keyword>
<dbReference type="AlphaFoldDB" id="A0A3P8ASF8"/>
<evidence type="ECO:0008006" key="3">
    <source>
        <dbReference type="Google" id="ProtNLM"/>
    </source>
</evidence>
<dbReference type="OrthoDB" id="8019190at2759"/>
<organism evidence="1 2">
    <name type="scientific">Haemonchus placei</name>
    <name type="common">Barber's pole worm</name>
    <dbReference type="NCBI Taxonomy" id="6290"/>
    <lineage>
        <taxon>Eukaryota</taxon>
        <taxon>Metazoa</taxon>
        <taxon>Ecdysozoa</taxon>
        <taxon>Nematoda</taxon>
        <taxon>Chromadorea</taxon>
        <taxon>Rhabditida</taxon>
        <taxon>Rhabditina</taxon>
        <taxon>Rhabditomorpha</taxon>
        <taxon>Strongyloidea</taxon>
        <taxon>Trichostrongylidae</taxon>
        <taxon>Haemonchus</taxon>
    </lineage>
</organism>
<name>A0A3P8ASF8_HAEPC</name>
<evidence type="ECO:0000313" key="2">
    <source>
        <dbReference type="Proteomes" id="UP000268014"/>
    </source>
</evidence>
<proteinExistence type="predicted"/>
<dbReference type="Proteomes" id="UP000268014">
    <property type="component" value="Unassembled WGS sequence"/>
</dbReference>
<reference evidence="1 2" key="1">
    <citation type="submission" date="2018-11" db="EMBL/GenBank/DDBJ databases">
        <authorList>
            <consortium name="Pathogen Informatics"/>
        </authorList>
    </citation>
    <scope>NUCLEOTIDE SEQUENCE [LARGE SCALE GENOMIC DNA]</scope>
    <source>
        <strain evidence="1 2">MHpl1</strain>
    </source>
</reference>
<sequence length="99" mass="10982">MKHCVTCGRFNTVPFKYPNMGPLPTVRVTQSPPFAQTAVVFMGPITVKSISGEDFKLIGVPVKIISDNGTNFRLTEHILSQNATMMKILTCLYFSQSIE</sequence>
<dbReference type="EMBL" id="UZAF01019679">
    <property type="protein sequence ID" value="VDO62592.1"/>
    <property type="molecule type" value="Genomic_DNA"/>
</dbReference>